<sequence>MTSTSSALPSTPEAARTFDMFDLPPGYIQAPYPWFRALRDHDPVHRNGDGTVLLTRYADVRTVWRDVSAIVDKNEMFHAKFGDGPLYEHHSTAMLFRDPPDHDRLRAVVTPFFSPGSVERLRPFIENLVEDLLDEAEDRVELDFVDDFAARIPIALITRILGVPPEDGDLLRAMGLTVLLPLNPTVSPETVRAGHEGAAQFIDYLDEHVQRVRAKGVDGDPETVLEALVAAHLDGDRVSIAEVVHMCLLLMNGGHETTTNLMAVGAHSLLDHPDQYCGLGAGTGLGDGAVEELIRFVTPLQLQGRRTTRPADLPSSGVTLPAGTEVILCQASANRDERAFDRPDVLDLGRRPNAHVSFGLGVHVCVGRPLARLETRIVFPRLAARFPGLQRAGDPVWNDNVRFRGLRSLPVRTS</sequence>
<dbReference type="GO" id="GO:0004497">
    <property type="term" value="F:monooxygenase activity"/>
    <property type="evidence" value="ECO:0007669"/>
    <property type="project" value="UniProtKB-KW"/>
</dbReference>
<evidence type="ECO:0008006" key="10">
    <source>
        <dbReference type="Google" id="ProtNLM"/>
    </source>
</evidence>
<organism evidence="8 9">
    <name type="scientific">Pseudonocardia kunmingensis</name>
    <dbReference type="NCBI Taxonomy" id="630975"/>
    <lineage>
        <taxon>Bacteria</taxon>
        <taxon>Bacillati</taxon>
        <taxon>Actinomycetota</taxon>
        <taxon>Actinomycetes</taxon>
        <taxon>Pseudonocardiales</taxon>
        <taxon>Pseudonocardiaceae</taxon>
        <taxon>Pseudonocardia</taxon>
    </lineage>
</organism>
<keyword evidence="5 7" id="KW-0408">Iron</keyword>
<evidence type="ECO:0000256" key="2">
    <source>
        <dbReference type="ARBA" id="ARBA00022617"/>
    </source>
</evidence>
<dbReference type="EMBL" id="VFPA01000009">
    <property type="protein sequence ID" value="TQM01635.1"/>
    <property type="molecule type" value="Genomic_DNA"/>
</dbReference>
<dbReference type="PRINTS" id="PR00359">
    <property type="entry name" value="BP450"/>
</dbReference>
<keyword evidence="4 7" id="KW-0560">Oxidoreductase</keyword>
<dbReference type="GO" id="GO:0005506">
    <property type="term" value="F:iron ion binding"/>
    <property type="evidence" value="ECO:0007669"/>
    <property type="project" value="InterPro"/>
</dbReference>
<keyword evidence="6 7" id="KW-0503">Monooxygenase</keyword>
<dbReference type="PANTHER" id="PTHR46696">
    <property type="entry name" value="P450, PUTATIVE (EUROFUNG)-RELATED"/>
    <property type="match status" value="1"/>
</dbReference>
<protein>
    <recommendedName>
        <fullName evidence="10">Cytochrome P450</fullName>
    </recommendedName>
</protein>
<dbReference type="Proteomes" id="UP000315677">
    <property type="component" value="Unassembled WGS sequence"/>
</dbReference>
<comment type="caution">
    <text evidence="8">The sequence shown here is derived from an EMBL/GenBank/DDBJ whole genome shotgun (WGS) entry which is preliminary data.</text>
</comment>
<dbReference type="InterPro" id="IPR017972">
    <property type="entry name" value="Cyt_P450_CS"/>
</dbReference>
<name>A0A543CX02_9PSEU</name>
<dbReference type="GO" id="GO:0016705">
    <property type="term" value="F:oxidoreductase activity, acting on paired donors, with incorporation or reduction of molecular oxygen"/>
    <property type="evidence" value="ECO:0007669"/>
    <property type="project" value="InterPro"/>
</dbReference>
<dbReference type="Pfam" id="PF00067">
    <property type="entry name" value="p450"/>
    <property type="match status" value="2"/>
</dbReference>
<dbReference type="GO" id="GO:0020037">
    <property type="term" value="F:heme binding"/>
    <property type="evidence" value="ECO:0007669"/>
    <property type="project" value="InterPro"/>
</dbReference>
<dbReference type="Gene3D" id="1.10.630.10">
    <property type="entry name" value="Cytochrome P450"/>
    <property type="match status" value="1"/>
</dbReference>
<accession>A0A543CX02</accession>
<dbReference type="InterPro" id="IPR002397">
    <property type="entry name" value="Cyt_P450_B"/>
</dbReference>
<dbReference type="AlphaFoldDB" id="A0A543CX02"/>
<comment type="similarity">
    <text evidence="1 7">Belongs to the cytochrome P450 family.</text>
</comment>
<dbReference type="OrthoDB" id="142769at2"/>
<dbReference type="SUPFAM" id="SSF48264">
    <property type="entry name" value="Cytochrome P450"/>
    <property type="match status" value="1"/>
</dbReference>
<dbReference type="CDD" id="cd20625">
    <property type="entry name" value="CYP164-like"/>
    <property type="match status" value="1"/>
</dbReference>
<reference evidence="8 9" key="1">
    <citation type="submission" date="2019-06" db="EMBL/GenBank/DDBJ databases">
        <title>Sequencing the genomes of 1000 actinobacteria strains.</title>
        <authorList>
            <person name="Klenk H.-P."/>
        </authorList>
    </citation>
    <scope>NUCLEOTIDE SEQUENCE [LARGE SCALE GENOMIC DNA]</scope>
    <source>
        <strain evidence="8 9">DSM 45301</strain>
    </source>
</reference>
<gene>
    <name evidence="8" type="ORF">FB558_8529</name>
</gene>
<keyword evidence="3 7" id="KW-0479">Metal-binding</keyword>
<evidence type="ECO:0000256" key="3">
    <source>
        <dbReference type="ARBA" id="ARBA00022723"/>
    </source>
</evidence>
<evidence type="ECO:0000256" key="6">
    <source>
        <dbReference type="ARBA" id="ARBA00023033"/>
    </source>
</evidence>
<dbReference type="InterPro" id="IPR036396">
    <property type="entry name" value="Cyt_P450_sf"/>
</dbReference>
<keyword evidence="9" id="KW-1185">Reference proteome</keyword>
<evidence type="ECO:0000256" key="1">
    <source>
        <dbReference type="ARBA" id="ARBA00010617"/>
    </source>
</evidence>
<dbReference type="InterPro" id="IPR001128">
    <property type="entry name" value="Cyt_P450"/>
</dbReference>
<evidence type="ECO:0000256" key="4">
    <source>
        <dbReference type="ARBA" id="ARBA00023002"/>
    </source>
</evidence>
<dbReference type="RefSeq" id="WP_142065245.1">
    <property type="nucleotide sequence ID" value="NZ_VFPA01000009.1"/>
</dbReference>
<keyword evidence="2 7" id="KW-0349">Heme</keyword>
<dbReference type="PROSITE" id="PS00086">
    <property type="entry name" value="CYTOCHROME_P450"/>
    <property type="match status" value="1"/>
</dbReference>
<evidence type="ECO:0000313" key="9">
    <source>
        <dbReference type="Proteomes" id="UP000315677"/>
    </source>
</evidence>
<proteinExistence type="inferred from homology"/>
<evidence type="ECO:0000313" key="8">
    <source>
        <dbReference type="EMBL" id="TQM01635.1"/>
    </source>
</evidence>
<evidence type="ECO:0000256" key="5">
    <source>
        <dbReference type="ARBA" id="ARBA00023004"/>
    </source>
</evidence>
<dbReference type="PANTHER" id="PTHR46696:SF1">
    <property type="entry name" value="CYTOCHROME P450 YJIB-RELATED"/>
    <property type="match status" value="1"/>
</dbReference>
<dbReference type="FunFam" id="1.10.630.10:FF:000018">
    <property type="entry name" value="Cytochrome P450 monooxygenase"/>
    <property type="match status" value="1"/>
</dbReference>
<evidence type="ECO:0000256" key="7">
    <source>
        <dbReference type="RuleBase" id="RU000461"/>
    </source>
</evidence>